<keyword evidence="2" id="KW-1185">Reference proteome</keyword>
<protein>
    <recommendedName>
        <fullName evidence="3">Carrier domain-containing protein</fullName>
    </recommendedName>
</protein>
<evidence type="ECO:0000313" key="1">
    <source>
        <dbReference type="EMBL" id="MDG3584777.1"/>
    </source>
</evidence>
<reference evidence="1" key="1">
    <citation type="submission" date="2022-11" db="EMBL/GenBank/DDBJ databases">
        <title>High-quality draft genome sequence of Galbibacter sp. strain CMA-7.</title>
        <authorList>
            <person name="Wei L."/>
            <person name="Dong C."/>
            <person name="Shao Z."/>
        </authorList>
    </citation>
    <scope>NUCLEOTIDE SEQUENCE</scope>
    <source>
        <strain evidence="1">CMA-7</strain>
    </source>
</reference>
<dbReference type="InterPro" id="IPR036736">
    <property type="entry name" value="ACP-like_sf"/>
</dbReference>
<dbReference type="Proteomes" id="UP001153642">
    <property type="component" value="Unassembled WGS sequence"/>
</dbReference>
<dbReference type="EMBL" id="JAPMUA010000001">
    <property type="protein sequence ID" value="MDG3584777.1"/>
    <property type="molecule type" value="Genomic_DNA"/>
</dbReference>
<accession>A0ABT6FND4</accession>
<evidence type="ECO:0000313" key="2">
    <source>
        <dbReference type="Proteomes" id="UP001153642"/>
    </source>
</evidence>
<dbReference type="Gene3D" id="1.10.1200.10">
    <property type="entry name" value="ACP-like"/>
    <property type="match status" value="1"/>
</dbReference>
<dbReference type="RefSeq" id="WP_277898535.1">
    <property type="nucleotide sequence ID" value="NZ_JAPMUA010000001.1"/>
</dbReference>
<organism evidence="1 2">
    <name type="scientific">Galbibacter pacificus</name>
    <dbReference type="NCBI Taxonomy" id="2996052"/>
    <lineage>
        <taxon>Bacteria</taxon>
        <taxon>Pseudomonadati</taxon>
        <taxon>Bacteroidota</taxon>
        <taxon>Flavobacteriia</taxon>
        <taxon>Flavobacteriales</taxon>
        <taxon>Flavobacteriaceae</taxon>
        <taxon>Galbibacter</taxon>
    </lineage>
</organism>
<name>A0ABT6FND4_9FLAO</name>
<proteinExistence type="predicted"/>
<gene>
    <name evidence="1" type="ORF">OSR52_02770</name>
</gene>
<comment type="caution">
    <text evidence="1">The sequence shown here is derived from an EMBL/GenBank/DDBJ whole genome shotgun (WGS) entry which is preliminary data.</text>
</comment>
<evidence type="ECO:0008006" key="3">
    <source>
        <dbReference type="Google" id="ProtNLM"/>
    </source>
</evidence>
<sequence length="91" mass="10524">MERKEKIKEIVINSLKKLGKEEMIDGFINANKDTKIQESVDSMAIVVLSVDIEEGYKDVFDKEIKVLNDQDPNFLTNFRDVSTLVEYINKL</sequence>